<sequence>MSPPLSTLSSVAFPPKVAPLKLSPSPTSYPNLSPKAQSVNNKWVVIYLLKIIFEDHHTATSPFLPNLTFLKPTSDKAWNNDILLLSKDLENHCDITFHKFVNLVKEETEILG</sequence>
<dbReference type="AlphaFoldDB" id="A0AAN9XVD6"/>
<proteinExistence type="predicted"/>
<reference evidence="1 2" key="1">
    <citation type="submission" date="2024-01" db="EMBL/GenBank/DDBJ databases">
        <title>The genomes of 5 underutilized Papilionoideae crops provide insights into root nodulation and disease resistanc.</title>
        <authorList>
            <person name="Jiang F."/>
        </authorList>
    </citation>
    <scope>NUCLEOTIDE SEQUENCE [LARGE SCALE GENOMIC DNA]</scope>
    <source>
        <strain evidence="1">DUOXIRENSHENG_FW03</strain>
        <tissue evidence="1">Leaves</tissue>
    </source>
</reference>
<evidence type="ECO:0000313" key="1">
    <source>
        <dbReference type="EMBL" id="KAK7410384.1"/>
    </source>
</evidence>
<protein>
    <submittedName>
        <fullName evidence="1">Uncharacterized protein</fullName>
    </submittedName>
</protein>
<name>A0AAN9XVD6_PSOTE</name>
<dbReference type="Proteomes" id="UP001386955">
    <property type="component" value="Unassembled WGS sequence"/>
</dbReference>
<gene>
    <name evidence="1" type="ORF">VNO78_01121</name>
</gene>
<dbReference type="EMBL" id="JAYMYS010000001">
    <property type="protein sequence ID" value="KAK7410384.1"/>
    <property type="molecule type" value="Genomic_DNA"/>
</dbReference>
<keyword evidence="2" id="KW-1185">Reference proteome</keyword>
<comment type="caution">
    <text evidence="1">The sequence shown here is derived from an EMBL/GenBank/DDBJ whole genome shotgun (WGS) entry which is preliminary data.</text>
</comment>
<accession>A0AAN9XVD6</accession>
<organism evidence="1 2">
    <name type="scientific">Psophocarpus tetragonolobus</name>
    <name type="common">Winged bean</name>
    <name type="synonym">Dolichos tetragonolobus</name>
    <dbReference type="NCBI Taxonomy" id="3891"/>
    <lineage>
        <taxon>Eukaryota</taxon>
        <taxon>Viridiplantae</taxon>
        <taxon>Streptophyta</taxon>
        <taxon>Embryophyta</taxon>
        <taxon>Tracheophyta</taxon>
        <taxon>Spermatophyta</taxon>
        <taxon>Magnoliopsida</taxon>
        <taxon>eudicotyledons</taxon>
        <taxon>Gunneridae</taxon>
        <taxon>Pentapetalae</taxon>
        <taxon>rosids</taxon>
        <taxon>fabids</taxon>
        <taxon>Fabales</taxon>
        <taxon>Fabaceae</taxon>
        <taxon>Papilionoideae</taxon>
        <taxon>50 kb inversion clade</taxon>
        <taxon>NPAAA clade</taxon>
        <taxon>indigoferoid/millettioid clade</taxon>
        <taxon>Phaseoleae</taxon>
        <taxon>Psophocarpus</taxon>
    </lineage>
</organism>
<evidence type="ECO:0000313" key="2">
    <source>
        <dbReference type="Proteomes" id="UP001386955"/>
    </source>
</evidence>